<dbReference type="GO" id="GO:0000179">
    <property type="term" value="F:rRNA (adenine-N6,N6-)-dimethyltransferase activity"/>
    <property type="evidence" value="ECO:0007669"/>
    <property type="project" value="InterPro"/>
</dbReference>
<dbReference type="GO" id="GO:0003723">
    <property type="term" value="F:RNA binding"/>
    <property type="evidence" value="ECO:0007669"/>
    <property type="project" value="UniProtKB-KW"/>
</dbReference>
<keyword evidence="1" id="KW-0963">Cytoplasm</keyword>
<sequence>MTHSRAEITRLLEEHGLSPRRAFGQNFVADPNTVRRIARLANVGPDDHVVEIGAGLGSLTLALAESGARITAIEVDHGVAPVLRDVVRDIPNVAVIEADAREVDWNSIVPPQSRAVVVANLPYNVATPLVADLLDTVPQLDRFVVMVQKEVALRLAATAGSSDYGAVSVKVAYWATARILGDVPPTVFVPRPKVVSSVIEIRRRERPAIGSHVRPEDLFPIVRAAFGQRRKMLRRSLASMTTTTVFDEAGVSPEARPEDLDVEQWGRLAEAIIGARG</sequence>
<dbReference type="NCBIfam" id="TIGR00755">
    <property type="entry name" value="ksgA"/>
    <property type="match status" value="1"/>
</dbReference>
<dbReference type="PANTHER" id="PTHR11727">
    <property type="entry name" value="DIMETHYLADENOSINE TRANSFERASE"/>
    <property type="match status" value="1"/>
</dbReference>
<evidence type="ECO:0000256" key="4">
    <source>
        <dbReference type="ARBA" id="ARBA00022679"/>
    </source>
</evidence>
<reference evidence="8" key="1">
    <citation type="submission" date="2020-05" db="EMBL/GenBank/DDBJ databases">
        <authorList>
            <person name="Chiriac C."/>
            <person name="Salcher M."/>
            <person name="Ghai R."/>
            <person name="Kavagutti S V."/>
        </authorList>
    </citation>
    <scope>NUCLEOTIDE SEQUENCE</scope>
</reference>
<protein>
    <submittedName>
        <fullName evidence="8">Unannotated protein</fullName>
    </submittedName>
</protein>
<dbReference type="FunFam" id="1.10.8.100:FF:000001">
    <property type="entry name" value="Ribosomal RNA small subunit methyltransferase A"/>
    <property type="match status" value="1"/>
</dbReference>
<name>A0A6J6FPC7_9ZZZZ</name>
<dbReference type="HAMAP" id="MF_00607">
    <property type="entry name" value="16SrRNA_methyltr_A"/>
    <property type="match status" value="1"/>
</dbReference>
<dbReference type="PROSITE" id="PS51689">
    <property type="entry name" value="SAM_RNA_A_N6_MT"/>
    <property type="match status" value="1"/>
</dbReference>
<proteinExistence type="inferred from homology"/>
<keyword evidence="3" id="KW-0489">Methyltransferase</keyword>
<dbReference type="FunFam" id="3.40.50.150:FF:000023">
    <property type="entry name" value="Ribosomal RNA small subunit methyltransferase A"/>
    <property type="match status" value="1"/>
</dbReference>
<dbReference type="PANTHER" id="PTHR11727:SF7">
    <property type="entry name" value="DIMETHYLADENOSINE TRANSFERASE-RELATED"/>
    <property type="match status" value="1"/>
</dbReference>
<dbReference type="Gene3D" id="3.40.50.150">
    <property type="entry name" value="Vaccinia Virus protein VP39"/>
    <property type="match status" value="1"/>
</dbReference>
<dbReference type="InterPro" id="IPR020596">
    <property type="entry name" value="rRNA_Ade_Mease_Trfase_CS"/>
</dbReference>
<evidence type="ECO:0000313" key="8">
    <source>
        <dbReference type="EMBL" id="CAB4590936.1"/>
    </source>
</evidence>
<dbReference type="InterPro" id="IPR023165">
    <property type="entry name" value="rRNA_Ade_diMease-like_C"/>
</dbReference>
<evidence type="ECO:0000256" key="2">
    <source>
        <dbReference type="ARBA" id="ARBA00022552"/>
    </source>
</evidence>
<organism evidence="8">
    <name type="scientific">freshwater metagenome</name>
    <dbReference type="NCBI Taxonomy" id="449393"/>
    <lineage>
        <taxon>unclassified sequences</taxon>
        <taxon>metagenomes</taxon>
        <taxon>ecological metagenomes</taxon>
    </lineage>
</organism>
<feature type="domain" description="Ribosomal RNA adenine methylase transferase N-terminal" evidence="7">
    <location>
        <begin position="33"/>
        <end position="205"/>
    </location>
</feature>
<dbReference type="InterPro" id="IPR001737">
    <property type="entry name" value="KsgA/Erm"/>
</dbReference>
<keyword evidence="4" id="KW-0808">Transferase</keyword>
<keyword evidence="5" id="KW-0949">S-adenosyl-L-methionine</keyword>
<dbReference type="InterPro" id="IPR011530">
    <property type="entry name" value="rRNA_adenine_dimethylase"/>
</dbReference>
<accession>A0A6J6FPC7</accession>
<evidence type="ECO:0000256" key="6">
    <source>
        <dbReference type="ARBA" id="ARBA00022884"/>
    </source>
</evidence>
<dbReference type="SMART" id="SM00650">
    <property type="entry name" value="rADc"/>
    <property type="match status" value="1"/>
</dbReference>
<dbReference type="Pfam" id="PF00398">
    <property type="entry name" value="RrnaAD"/>
    <property type="match status" value="1"/>
</dbReference>
<keyword evidence="6" id="KW-0694">RNA-binding</keyword>
<evidence type="ECO:0000259" key="7">
    <source>
        <dbReference type="SMART" id="SM00650"/>
    </source>
</evidence>
<dbReference type="Gene3D" id="1.10.8.100">
    <property type="entry name" value="Ribosomal RNA adenine dimethylase-like, domain 2"/>
    <property type="match status" value="1"/>
</dbReference>
<dbReference type="GO" id="GO:0005829">
    <property type="term" value="C:cytosol"/>
    <property type="evidence" value="ECO:0007669"/>
    <property type="project" value="TreeGrafter"/>
</dbReference>
<dbReference type="PROSITE" id="PS01131">
    <property type="entry name" value="RRNA_A_DIMETH"/>
    <property type="match status" value="1"/>
</dbReference>
<evidence type="ECO:0000256" key="3">
    <source>
        <dbReference type="ARBA" id="ARBA00022603"/>
    </source>
</evidence>
<dbReference type="SUPFAM" id="SSF53335">
    <property type="entry name" value="S-adenosyl-L-methionine-dependent methyltransferases"/>
    <property type="match status" value="1"/>
</dbReference>
<dbReference type="InterPro" id="IPR020598">
    <property type="entry name" value="rRNA_Ade_methylase_Trfase_N"/>
</dbReference>
<dbReference type="AlphaFoldDB" id="A0A6J6FPC7"/>
<dbReference type="EMBL" id="CAEZTS010000178">
    <property type="protein sequence ID" value="CAB4590936.1"/>
    <property type="molecule type" value="Genomic_DNA"/>
</dbReference>
<evidence type="ECO:0000256" key="5">
    <source>
        <dbReference type="ARBA" id="ARBA00022691"/>
    </source>
</evidence>
<dbReference type="InterPro" id="IPR029063">
    <property type="entry name" value="SAM-dependent_MTases_sf"/>
</dbReference>
<dbReference type="CDD" id="cd02440">
    <property type="entry name" value="AdoMet_MTases"/>
    <property type="match status" value="1"/>
</dbReference>
<evidence type="ECO:0000256" key="1">
    <source>
        <dbReference type="ARBA" id="ARBA00022490"/>
    </source>
</evidence>
<gene>
    <name evidence="8" type="ORF">UFOPK1722_01635</name>
</gene>
<keyword evidence="2" id="KW-0698">rRNA processing</keyword>